<dbReference type="RefSeq" id="WP_280651533.1">
    <property type="nucleotide sequence ID" value="NZ_JANQDL010000082.1"/>
</dbReference>
<reference evidence="4 5" key="1">
    <citation type="journal article" date="2023" name="J. Phycol.">
        <title>Chrysosporum ovalisporum is synonymous with the true-branching cyanobacterium Umezakia natans (Nostocales/Aphanizomenonaceae).</title>
        <authorList>
            <person name="McGregor G.B."/>
            <person name="Sendall B.C."/>
            <person name="Niiyama Y."/>
            <person name="Tuji A."/>
            <person name="Willis A."/>
        </authorList>
    </citation>
    <scope>NUCLEOTIDE SEQUENCE [LARGE SCALE GENOMIC DNA]</scope>
    <source>
        <strain evidence="4 5">FSS-62</strain>
    </source>
</reference>
<dbReference type="AlphaFoldDB" id="A0AA43KFB5"/>
<dbReference type="Pfam" id="PF13464">
    <property type="entry name" value="RodZ_C"/>
    <property type="match status" value="1"/>
</dbReference>
<keyword evidence="2" id="KW-0472">Membrane</keyword>
<gene>
    <name evidence="4" type="ORF">NWP23_12265</name>
</gene>
<evidence type="ECO:0000259" key="3">
    <source>
        <dbReference type="Pfam" id="PF13464"/>
    </source>
</evidence>
<feature type="compositionally biased region" description="Basic residues" evidence="1">
    <location>
        <begin position="1"/>
        <end position="13"/>
    </location>
</feature>
<dbReference type="Pfam" id="PF13413">
    <property type="entry name" value="HTH_25"/>
    <property type="match status" value="1"/>
</dbReference>
<dbReference type="EMBL" id="JANQDL010000082">
    <property type="protein sequence ID" value="MDH6064526.1"/>
    <property type="molecule type" value="Genomic_DNA"/>
</dbReference>
<evidence type="ECO:0000313" key="4">
    <source>
        <dbReference type="EMBL" id="MDH6064526.1"/>
    </source>
</evidence>
<sequence>MKWLREKKKHPKPSFKQQQSEKLAELGACLRTSREERALSLEEMVSITKIPQRLLQAIEQGELDDLPEPIYIQGLIRQFADALGFKGVEFASNFPVDFQPMSAPPRKINYSIGLLRPFHLYFLYIFVIVCSVSSLSRLLHNTALSESNGNLKGETVLNPELYQLNSQPSTNLQPVSDKLNNINNPQSVRIGVMLKASSWIRVVADGKIEFEGVLPEGSQRTWQAQEQLTVKTNNAGSVLMSINQQQAQRMGEPGKETEIKIGNKPKS</sequence>
<dbReference type="PANTHER" id="PTHR34475:SF1">
    <property type="entry name" value="CYTOSKELETON PROTEIN RODZ"/>
    <property type="match status" value="1"/>
</dbReference>
<evidence type="ECO:0000313" key="5">
    <source>
        <dbReference type="Proteomes" id="UP001159370"/>
    </source>
</evidence>
<dbReference type="Proteomes" id="UP001159370">
    <property type="component" value="Unassembled WGS sequence"/>
</dbReference>
<feature type="domain" description="Cytoskeleton protein RodZ-like C-terminal" evidence="3">
    <location>
        <begin position="195"/>
        <end position="255"/>
    </location>
</feature>
<keyword evidence="2" id="KW-0812">Transmembrane</keyword>
<feature type="region of interest" description="Disordered" evidence="1">
    <location>
        <begin position="248"/>
        <end position="267"/>
    </location>
</feature>
<keyword evidence="2" id="KW-1133">Transmembrane helix</keyword>
<feature type="compositionally biased region" description="Basic and acidic residues" evidence="1">
    <location>
        <begin position="252"/>
        <end position="261"/>
    </location>
</feature>
<feature type="region of interest" description="Disordered" evidence="1">
    <location>
        <begin position="1"/>
        <end position="20"/>
    </location>
</feature>
<name>A0AA43KFB5_9CYAN</name>
<accession>A0AA43KFB5</accession>
<feature type="transmembrane region" description="Helical" evidence="2">
    <location>
        <begin position="120"/>
        <end position="139"/>
    </location>
</feature>
<dbReference type="InterPro" id="IPR050400">
    <property type="entry name" value="Bact_Cytoskel_RodZ"/>
</dbReference>
<dbReference type="InterPro" id="IPR025194">
    <property type="entry name" value="RodZ-like_C"/>
</dbReference>
<proteinExistence type="predicted"/>
<organism evidence="4 5">
    <name type="scientific">Umezakia ovalisporum FSS-62</name>
    <dbReference type="NCBI Taxonomy" id="2971776"/>
    <lineage>
        <taxon>Bacteria</taxon>
        <taxon>Bacillati</taxon>
        <taxon>Cyanobacteriota</taxon>
        <taxon>Cyanophyceae</taxon>
        <taxon>Nostocales</taxon>
        <taxon>Nodulariaceae</taxon>
        <taxon>Umezakia</taxon>
    </lineage>
</organism>
<evidence type="ECO:0000256" key="2">
    <source>
        <dbReference type="SAM" id="Phobius"/>
    </source>
</evidence>
<dbReference type="PANTHER" id="PTHR34475">
    <property type="match status" value="1"/>
</dbReference>
<protein>
    <submittedName>
        <fullName evidence="4">DUF4115 domain-containing protein</fullName>
    </submittedName>
</protein>
<evidence type="ECO:0000256" key="1">
    <source>
        <dbReference type="SAM" id="MobiDB-lite"/>
    </source>
</evidence>
<comment type="caution">
    <text evidence="4">The sequence shown here is derived from an EMBL/GenBank/DDBJ whole genome shotgun (WGS) entry which is preliminary data.</text>
</comment>
<dbReference type="GeneID" id="83686199"/>
<dbReference type="GO" id="GO:0003677">
    <property type="term" value="F:DNA binding"/>
    <property type="evidence" value="ECO:0007669"/>
    <property type="project" value="InterPro"/>
</dbReference>
<dbReference type="Gene3D" id="1.10.260.40">
    <property type="entry name" value="lambda repressor-like DNA-binding domains"/>
    <property type="match status" value="1"/>
</dbReference>
<dbReference type="InterPro" id="IPR010982">
    <property type="entry name" value="Lambda_DNA-bd_dom_sf"/>
</dbReference>